<dbReference type="EMBL" id="JAWWNJ010000028">
    <property type="protein sequence ID" value="KAK7028313.1"/>
    <property type="molecule type" value="Genomic_DNA"/>
</dbReference>
<dbReference type="Proteomes" id="UP001362999">
    <property type="component" value="Unassembled WGS sequence"/>
</dbReference>
<keyword evidence="2" id="KW-1185">Reference proteome</keyword>
<sequence>MSSAEEELRTRLIELDNEIDAQKTVLLNLEHEKCLVQRRLNAVLDPITRLPLEISSLIFMMLQPRDPFPIPRPNKMPMVLLNVCNSWSNIALSIPALWTTFAILFPCAKGLKDLLPVWLERTRGQPLSVCLDGVFDHDVVDIIWKHGKQLKYLEIWAEDRIKKKAGADDSRVMRFWEKMPPEDLSSLKVLKLCGSSWDRTLPFSIRHIVELMNLAPNLNDCFLQEVRLADDGCRAGLVHSKLRRLSFRRGNGPGGDNGLVHYLSLPALEVLCMPDRLSTSEWDVFVEESSPPLRELELLASHSDFAFFKKCFEATPDLERFEVWSAKYPVLEEMFEALMLSPDLLPNLSTLVIHLPNIELFNMSNSFWKKLSTALAIRRRRTGIREFHCDSTFELPPSKMPGLGILDALKELRRDGMKIQLNIGAA</sequence>
<organism evidence="1 2">
    <name type="scientific">Favolaschia claudopus</name>
    <dbReference type="NCBI Taxonomy" id="2862362"/>
    <lineage>
        <taxon>Eukaryota</taxon>
        <taxon>Fungi</taxon>
        <taxon>Dikarya</taxon>
        <taxon>Basidiomycota</taxon>
        <taxon>Agaricomycotina</taxon>
        <taxon>Agaricomycetes</taxon>
        <taxon>Agaricomycetidae</taxon>
        <taxon>Agaricales</taxon>
        <taxon>Marasmiineae</taxon>
        <taxon>Mycenaceae</taxon>
        <taxon>Favolaschia</taxon>
    </lineage>
</organism>
<dbReference type="AlphaFoldDB" id="A0AAW0BP93"/>
<accession>A0AAW0BP93</accession>
<name>A0AAW0BP93_9AGAR</name>
<comment type="caution">
    <text evidence="1">The sequence shown here is derived from an EMBL/GenBank/DDBJ whole genome shotgun (WGS) entry which is preliminary data.</text>
</comment>
<gene>
    <name evidence="1" type="ORF">R3P38DRAFT_2935329</name>
</gene>
<reference evidence="1 2" key="1">
    <citation type="journal article" date="2024" name="J Genomics">
        <title>Draft genome sequencing and assembly of Favolaschia claudopus CIRM-BRFM 2984 isolated from oak limbs.</title>
        <authorList>
            <person name="Navarro D."/>
            <person name="Drula E."/>
            <person name="Chaduli D."/>
            <person name="Cazenave R."/>
            <person name="Ahrendt S."/>
            <person name="Wang J."/>
            <person name="Lipzen A."/>
            <person name="Daum C."/>
            <person name="Barry K."/>
            <person name="Grigoriev I.V."/>
            <person name="Favel A."/>
            <person name="Rosso M.N."/>
            <person name="Martin F."/>
        </authorList>
    </citation>
    <scope>NUCLEOTIDE SEQUENCE [LARGE SCALE GENOMIC DNA]</scope>
    <source>
        <strain evidence="1 2">CIRM-BRFM 2984</strain>
    </source>
</reference>
<evidence type="ECO:0000313" key="2">
    <source>
        <dbReference type="Proteomes" id="UP001362999"/>
    </source>
</evidence>
<evidence type="ECO:0000313" key="1">
    <source>
        <dbReference type="EMBL" id="KAK7028313.1"/>
    </source>
</evidence>
<proteinExistence type="predicted"/>
<protein>
    <submittedName>
        <fullName evidence="1">F-box domain-containing protein</fullName>
    </submittedName>
</protein>